<reference evidence="3" key="1">
    <citation type="journal article" date="2019" name="Int. J. Syst. Evol. Microbiol.">
        <title>The Global Catalogue of Microorganisms (GCM) 10K type strain sequencing project: providing services to taxonomists for standard genome sequencing and annotation.</title>
        <authorList>
            <consortium name="The Broad Institute Genomics Platform"/>
            <consortium name="The Broad Institute Genome Sequencing Center for Infectious Disease"/>
            <person name="Wu L."/>
            <person name="Ma J."/>
        </authorList>
    </citation>
    <scope>NUCLEOTIDE SEQUENCE [LARGE SCALE GENOMIC DNA]</scope>
    <source>
        <strain evidence="3">NBRC 101365</strain>
    </source>
</reference>
<evidence type="ECO:0000256" key="1">
    <source>
        <dbReference type="SAM" id="Phobius"/>
    </source>
</evidence>
<keyword evidence="1" id="KW-0472">Membrane</keyword>
<keyword evidence="1" id="KW-1133">Transmembrane helix</keyword>
<evidence type="ECO:0000313" key="3">
    <source>
        <dbReference type="Proteomes" id="UP001156882"/>
    </source>
</evidence>
<dbReference type="EMBL" id="BSPC01000068">
    <property type="protein sequence ID" value="GLS22936.1"/>
    <property type="molecule type" value="Genomic_DNA"/>
</dbReference>
<comment type="caution">
    <text evidence="2">The sequence shown here is derived from an EMBL/GenBank/DDBJ whole genome shotgun (WGS) entry which is preliminary data.</text>
</comment>
<organism evidence="2 3">
    <name type="scientific">Labrys miyagiensis</name>
    <dbReference type="NCBI Taxonomy" id="346912"/>
    <lineage>
        <taxon>Bacteria</taxon>
        <taxon>Pseudomonadati</taxon>
        <taxon>Pseudomonadota</taxon>
        <taxon>Alphaproteobacteria</taxon>
        <taxon>Hyphomicrobiales</taxon>
        <taxon>Xanthobacteraceae</taxon>
        <taxon>Labrys</taxon>
    </lineage>
</organism>
<name>A0ABQ6CRF4_9HYPH</name>
<keyword evidence="3" id="KW-1185">Reference proteome</keyword>
<accession>A0ABQ6CRF4</accession>
<feature type="transmembrane region" description="Helical" evidence="1">
    <location>
        <begin position="60"/>
        <end position="77"/>
    </location>
</feature>
<feature type="transmembrane region" description="Helical" evidence="1">
    <location>
        <begin position="84"/>
        <end position="111"/>
    </location>
</feature>
<feature type="transmembrane region" description="Helical" evidence="1">
    <location>
        <begin position="117"/>
        <end position="135"/>
    </location>
</feature>
<keyword evidence="1" id="KW-0812">Transmembrane</keyword>
<proteinExistence type="predicted"/>
<protein>
    <submittedName>
        <fullName evidence="2">Uncharacterized protein</fullName>
    </submittedName>
</protein>
<sequence>MHSQLSRRLTRMAVYAMVSFNVILLTINGVVMIIVPYTWYELVPGVTDTGFFNQHFVRDIGMIQVLLGLAFLFGMSMPSRRIDFWLAATVWLSAHALFHFWEVAVCISPVSAIPRDFVGVTLPALVGILLCLWALSQGVRDNSIEGTAPLPSRI</sequence>
<feature type="transmembrane region" description="Helical" evidence="1">
    <location>
        <begin position="12"/>
        <end position="40"/>
    </location>
</feature>
<evidence type="ECO:0000313" key="2">
    <source>
        <dbReference type="EMBL" id="GLS22936.1"/>
    </source>
</evidence>
<gene>
    <name evidence="2" type="ORF">GCM10007874_59560</name>
</gene>
<dbReference type="Proteomes" id="UP001156882">
    <property type="component" value="Unassembled WGS sequence"/>
</dbReference>